<gene>
    <name evidence="6" type="ORF">FHS82_003586</name>
</gene>
<dbReference type="SUPFAM" id="SSF53850">
    <property type="entry name" value="Periplasmic binding protein-like II"/>
    <property type="match status" value="1"/>
</dbReference>
<sequence>METMFRQEMVTMNARQLEIFRAIMRDGSVTAAANSLAISQPAVSKVLHHLENQLGYRLFERIGGRLVPTMEAHLIYEDADRVFRELEVLKNLTRTIGERKIGLLRIGASLPVTYSVLPHALTSFRRDHPTVKIHLHALPKKEIAEQLVIGDIDLAVTLSTIQAPTVRSEILAGVPAMVLMRHDDPLADRERITPADLVGRPLISYGNHADIGPAIEQAFRQHGVERELSIQISSSVGAIPLVSGGLGVALVDGLVKWSSFEGLVARPFSPTVVMDVAISTNAARPKSRFFQPLLNAIRELL</sequence>
<reference evidence="6 7" key="1">
    <citation type="submission" date="2020-03" db="EMBL/GenBank/DDBJ databases">
        <title>Genomic Encyclopedia of Type Strains, Phase IV (KMG-IV): sequencing the most valuable type-strain genomes for metagenomic binning, comparative biology and taxonomic classification.</title>
        <authorList>
            <person name="Goeker M."/>
        </authorList>
    </citation>
    <scope>NUCLEOTIDE SEQUENCE [LARGE SCALE GENOMIC DNA]</scope>
    <source>
        <strain evidence="6 7">DSM 103870</strain>
    </source>
</reference>
<dbReference type="Pfam" id="PF03466">
    <property type="entry name" value="LysR_substrate"/>
    <property type="match status" value="1"/>
</dbReference>
<dbReference type="PRINTS" id="PR00039">
    <property type="entry name" value="HTHLYSR"/>
</dbReference>
<organism evidence="6 7">
    <name type="scientific">Pseudochelatococcus lubricantis</name>
    <dbReference type="NCBI Taxonomy" id="1538102"/>
    <lineage>
        <taxon>Bacteria</taxon>
        <taxon>Pseudomonadati</taxon>
        <taxon>Pseudomonadota</taxon>
        <taxon>Alphaproteobacteria</taxon>
        <taxon>Hyphomicrobiales</taxon>
        <taxon>Chelatococcaceae</taxon>
        <taxon>Pseudochelatococcus</taxon>
    </lineage>
</organism>
<protein>
    <submittedName>
        <fullName evidence="6">DNA-binding transcriptional LysR family regulator</fullName>
    </submittedName>
</protein>
<dbReference type="SUPFAM" id="SSF46785">
    <property type="entry name" value="Winged helix' DNA-binding domain"/>
    <property type="match status" value="1"/>
</dbReference>
<dbReference type="PROSITE" id="PS50931">
    <property type="entry name" value="HTH_LYSR"/>
    <property type="match status" value="1"/>
</dbReference>
<dbReference type="Gene3D" id="1.10.10.10">
    <property type="entry name" value="Winged helix-like DNA-binding domain superfamily/Winged helix DNA-binding domain"/>
    <property type="match status" value="1"/>
</dbReference>
<evidence type="ECO:0000256" key="3">
    <source>
        <dbReference type="ARBA" id="ARBA00023125"/>
    </source>
</evidence>
<keyword evidence="3 6" id="KW-0238">DNA-binding</keyword>
<dbReference type="Proteomes" id="UP001429580">
    <property type="component" value="Unassembled WGS sequence"/>
</dbReference>
<comment type="caution">
    <text evidence="6">The sequence shown here is derived from an EMBL/GenBank/DDBJ whole genome shotgun (WGS) entry which is preliminary data.</text>
</comment>
<dbReference type="GO" id="GO:0003677">
    <property type="term" value="F:DNA binding"/>
    <property type="evidence" value="ECO:0007669"/>
    <property type="project" value="UniProtKB-KW"/>
</dbReference>
<accession>A0ABX0V7G8</accession>
<keyword evidence="7" id="KW-1185">Reference proteome</keyword>
<dbReference type="RefSeq" id="WP_246225418.1">
    <property type="nucleotide sequence ID" value="NZ_JAASQI010000010.1"/>
</dbReference>
<name>A0ABX0V7G8_9HYPH</name>
<comment type="similarity">
    <text evidence="1">Belongs to the LysR transcriptional regulatory family.</text>
</comment>
<dbReference type="InterPro" id="IPR036390">
    <property type="entry name" value="WH_DNA-bd_sf"/>
</dbReference>
<dbReference type="PANTHER" id="PTHR30427">
    <property type="entry name" value="TRANSCRIPTIONAL ACTIVATOR PROTEIN LYSR"/>
    <property type="match status" value="1"/>
</dbReference>
<evidence type="ECO:0000256" key="4">
    <source>
        <dbReference type="ARBA" id="ARBA00023163"/>
    </source>
</evidence>
<dbReference type="Gene3D" id="3.40.190.10">
    <property type="entry name" value="Periplasmic binding protein-like II"/>
    <property type="match status" value="2"/>
</dbReference>
<dbReference type="InterPro" id="IPR005119">
    <property type="entry name" value="LysR_subst-bd"/>
</dbReference>
<keyword evidence="2" id="KW-0805">Transcription regulation</keyword>
<proteinExistence type="inferred from homology"/>
<dbReference type="InterPro" id="IPR000847">
    <property type="entry name" value="LysR_HTH_N"/>
</dbReference>
<dbReference type="PANTHER" id="PTHR30427:SF1">
    <property type="entry name" value="TRANSCRIPTIONAL ACTIVATOR PROTEIN LYSR"/>
    <property type="match status" value="1"/>
</dbReference>
<dbReference type="InterPro" id="IPR036388">
    <property type="entry name" value="WH-like_DNA-bd_sf"/>
</dbReference>
<keyword evidence="4" id="KW-0804">Transcription</keyword>
<dbReference type="Pfam" id="PF00126">
    <property type="entry name" value="HTH_1"/>
    <property type="match status" value="1"/>
</dbReference>
<evidence type="ECO:0000313" key="7">
    <source>
        <dbReference type="Proteomes" id="UP001429580"/>
    </source>
</evidence>
<dbReference type="EMBL" id="JAASQI010000010">
    <property type="protein sequence ID" value="NIJ59725.1"/>
    <property type="molecule type" value="Genomic_DNA"/>
</dbReference>
<evidence type="ECO:0000259" key="5">
    <source>
        <dbReference type="PROSITE" id="PS50931"/>
    </source>
</evidence>
<evidence type="ECO:0000313" key="6">
    <source>
        <dbReference type="EMBL" id="NIJ59725.1"/>
    </source>
</evidence>
<evidence type="ECO:0000256" key="1">
    <source>
        <dbReference type="ARBA" id="ARBA00009437"/>
    </source>
</evidence>
<evidence type="ECO:0000256" key="2">
    <source>
        <dbReference type="ARBA" id="ARBA00023015"/>
    </source>
</evidence>
<feature type="domain" description="HTH lysR-type" evidence="5">
    <location>
        <begin position="12"/>
        <end position="69"/>
    </location>
</feature>